<proteinExistence type="predicted"/>
<name>A0A9Q1EJ17_SYNKA</name>
<dbReference type="InterPro" id="IPR017452">
    <property type="entry name" value="GPCR_Rhodpsn_7TM"/>
</dbReference>
<comment type="subcellular location">
    <subcellularLocation>
        <location evidence="1">Cell membrane</location>
        <topology evidence="1">Multi-pass membrane protein</topology>
    </subcellularLocation>
</comment>
<evidence type="ECO:0000256" key="4">
    <source>
        <dbReference type="ARBA" id="ARBA00022989"/>
    </source>
</evidence>
<evidence type="ECO:0000256" key="8">
    <source>
        <dbReference type="ARBA" id="ARBA00023180"/>
    </source>
</evidence>
<protein>
    <recommendedName>
        <fullName evidence="11">G-protein coupled receptors family 1 profile domain-containing protein</fullName>
    </recommendedName>
</protein>
<feature type="transmembrane region" description="Helical" evidence="10">
    <location>
        <begin position="20"/>
        <end position="43"/>
    </location>
</feature>
<evidence type="ECO:0000256" key="9">
    <source>
        <dbReference type="ARBA" id="ARBA00023224"/>
    </source>
</evidence>
<reference evidence="12" key="1">
    <citation type="journal article" date="2023" name="Science">
        <title>Genome structures resolve the early diversification of teleost fishes.</title>
        <authorList>
            <person name="Parey E."/>
            <person name="Louis A."/>
            <person name="Montfort J."/>
            <person name="Bouchez O."/>
            <person name="Roques C."/>
            <person name="Iampietro C."/>
            <person name="Lluch J."/>
            <person name="Castinel A."/>
            <person name="Donnadieu C."/>
            <person name="Desvignes T."/>
            <person name="Floi Bucao C."/>
            <person name="Jouanno E."/>
            <person name="Wen M."/>
            <person name="Mejri S."/>
            <person name="Dirks R."/>
            <person name="Jansen H."/>
            <person name="Henkel C."/>
            <person name="Chen W.J."/>
            <person name="Zahm M."/>
            <person name="Cabau C."/>
            <person name="Klopp C."/>
            <person name="Thompson A.W."/>
            <person name="Robinson-Rechavi M."/>
            <person name="Braasch I."/>
            <person name="Lecointre G."/>
            <person name="Bobe J."/>
            <person name="Postlethwait J.H."/>
            <person name="Berthelot C."/>
            <person name="Roest Crollius H."/>
            <person name="Guiguen Y."/>
        </authorList>
    </citation>
    <scope>NUCLEOTIDE SEQUENCE</scope>
    <source>
        <strain evidence="12">WJC10195</strain>
    </source>
</reference>
<keyword evidence="3 10" id="KW-0812">Transmembrane</keyword>
<keyword evidence="5" id="KW-0297">G-protein coupled receptor</keyword>
<dbReference type="GO" id="GO:0004930">
    <property type="term" value="F:G protein-coupled receptor activity"/>
    <property type="evidence" value="ECO:0007669"/>
    <property type="project" value="UniProtKB-KW"/>
</dbReference>
<keyword evidence="4 10" id="KW-1133">Transmembrane helix</keyword>
<keyword evidence="9" id="KW-0807">Transducer</keyword>
<evidence type="ECO:0000256" key="10">
    <source>
        <dbReference type="SAM" id="Phobius"/>
    </source>
</evidence>
<feature type="transmembrane region" description="Helical" evidence="10">
    <location>
        <begin position="55"/>
        <end position="77"/>
    </location>
</feature>
<dbReference type="PANTHER" id="PTHR24246:SF27">
    <property type="entry name" value="ADENOSINE RECEPTOR, ISOFORM A"/>
    <property type="match status" value="1"/>
</dbReference>
<keyword evidence="6 10" id="KW-0472">Membrane</keyword>
<feature type="transmembrane region" description="Helical" evidence="10">
    <location>
        <begin position="289"/>
        <end position="310"/>
    </location>
</feature>
<evidence type="ECO:0000256" key="2">
    <source>
        <dbReference type="ARBA" id="ARBA00022475"/>
    </source>
</evidence>
<evidence type="ECO:0000256" key="3">
    <source>
        <dbReference type="ARBA" id="ARBA00022692"/>
    </source>
</evidence>
<evidence type="ECO:0000259" key="11">
    <source>
        <dbReference type="PROSITE" id="PS50262"/>
    </source>
</evidence>
<dbReference type="PROSITE" id="PS50262">
    <property type="entry name" value="G_PROTEIN_RECEP_F1_2"/>
    <property type="match status" value="1"/>
</dbReference>
<evidence type="ECO:0000256" key="1">
    <source>
        <dbReference type="ARBA" id="ARBA00004651"/>
    </source>
</evidence>
<keyword evidence="2" id="KW-1003">Cell membrane</keyword>
<dbReference type="AlphaFoldDB" id="A0A9Q1EJ17"/>
<evidence type="ECO:0000313" key="13">
    <source>
        <dbReference type="Proteomes" id="UP001152622"/>
    </source>
</evidence>
<accession>A0A9Q1EJ17</accession>
<organism evidence="12 13">
    <name type="scientific">Synaphobranchus kaupii</name>
    <name type="common">Kaup's arrowtooth eel</name>
    <dbReference type="NCBI Taxonomy" id="118154"/>
    <lineage>
        <taxon>Eukaryota</taxon>
        <taxon>Metazoa</taxon>
        <taxon>Chordata</taxon>
        <taxon>Craniata</taxon>
        <taxon>Vertebrata</taxon>
        <taxon>Euteleostomi</taxon>
        <taxon>Actinopterygii</taxon>
        <taxon>Neopterygii</taxon>
        <taxon>Teleostei</taxon>
        <taxon>Anguilliformes</taxon>
        <taxon>Synaphobranchidae</taxon>
        <taxon>Synaphobranchus</taxon>
    </lineage>
</organism>
<keyword evidence="13" id="KW-1185">Reference proteome</keyword>
<dbReference type="GO" id="GO:0005886">
    <property type="term" value="C:plasma membrane"/>
    <property type="evidence" value="ECO:0007669"/>
    <property type="project" value="UniProtKB-SubCell"/>
</dbReference>
<feature type="domain" description="G-protein coupled receptors family 1 profile" evidence="11">
    <location>
        <begin position="68"/>
        <end position="310"/>
    </location>
</feature>
<gene>
    <name evidence="12" type="ORF">SKAU_G00342810</name>
</gene>
<evidence type="ECO:0000313" key="12">
    <source>
        <dbReference type="EMBL" id="KAJ8339648.1"/>
    </source>
</evidence>
<evidence type="ECO:0000256" key="6">
    <source>
        <dbReference type="ARBA" id="ARBA00023136"/>
    </source>
</evidence>
<sequence>MCVGRGWRSRAAGGGGVSECLQICLGWVGAVGGMVAIPASVLLNLRRPQCLYTCLTLVCCPLLVRQFTMCLLLLLTLDSHLQYRLGERYAVLVSRRRALLAVLFSWVGSVLTAFAQFICRNVPDTWGQSAGGGSAGLGLGAAAGANWTTPFPPPKYPGPEDLSIIGKYLPYGGFLSKFYVEDLRNFTYAQIHGNHWGVCAVDTVLSPEFLVYVYAVTVFVLPLLVLLAIHLDLLCVAPKLAPGLSQAPKSQVARSRSLALSLSLLFLLCLPLHTSNALLLFSPSTLQPAWLPAFASFLFQLYGLVPPLLYSPALALPPSPPPLPVSPGKNFDVTLCLDVQRCGICCLPRGMRKVKICPPV</sequence>
<comment type="caution">
    <text evidence="12">The sequence shown here is derived from an EMBL/GenBank/DDBJ whole genome shotgun (WGS) entry which is preliminary data.</text>
</comment>
<dbReference type="OrthoDB" id="284782at2759"/>
<keyword evidence="7" id="KW-0675">Receptor</keyword>
<dbReference type="PANTHER" id="PTHR24246">
    <property type="entry name" value="OLFACTORY RECEPTOR AND ADENOSINE RECEPTOR"/>
    <property type="match status" value="1"/>
</dbReference>
<feature type="transmembrane region" description="Helical" evidence="10">
    <location>
        <begin position="211"/>
        <end position="237"/>
    </location>
</feature>
<evidence type="ECO:0000256" key="5">
    <source>
        <dbReference type="ARBA" id="ARBA00023040"/>
    </source>
</evidence>
<dbReference type="EMBL" id="JAINUF010000016">
    <property type="protein sequence ID" value="KAJ8339648.1"/>
    <property type="molecule type" value="Genomic_DNA"/>
</dbReference>
<dbReference type="Gene3D" id="1.20.1070.10">
    <property type="entry name" value="Rhodopsin 7-helix transmembrane proteins"/>
    <property type="match status" value="1"/>
</dbReference>
<feature type="transmembrane region" description="Helical" evidence="10">
    <location>
        <begin position="258"/>
        <end position="283"/>
    </location>
</feature>
<dbReference type="Proteomes" id="UP001152622">
    <property type="component" value="Chromosome 16"/>
</dbReference>
<keyword evidence="8" id="KW-0325">Glycoprotein</keyword>
<feature type="transmembrane region" description="Helical" evidence="10">
    <location>
        <begin position="98"/>
        <end position="118"/>
    </location>
</feature>
<dbReference type="SUPFAM" id="SSF81321">
    <property type="entry name" value="Family A G protein-coupled receptor-like"/>
    <property type="match status" value="1"/>
</dbReference>
<evidence type="ECO:0000256" key="7">
    <source>
        <dbReference type="ARBA" id="ARBA00023170"/>
    </source>
</evidence>